<reference evidence="2 3" key="1">
    <citation type="journal article" date="2017" name="Water Res.">
        <title>Comammox in drinking water systems.</title>
        <authorList>
            <person name="Wang Y."/>
            <person name="Ma L."/>
            <person name="Mao Y."/>
            <person name="Jiang X."/>
            <person name="Xia Y."/>
            <person name="Yu K."/>
            <person name="Li B."/>
            <person name="Zhang T."/>
        </authorList>
    </citation>
    <scope>NUCLEOTIDE SEQUENCE [LARGE SCALE GENOMIC DNA]</scope>
    <source>
        <strain evidence="2">SG_bin8</strain>
    </source>
</reference>
<dbReference type="Proteomes" id="UP000192872">
    <property type="component" value="Unassembled WGS sequence"/>
</dbReference>
<comment type="caution">
    <text evidence="2">The sequence shown here is derived from an EMBL/GenBank/DDBJ whole genome shotgun (WGS) entry which is preliminary data.</text>
</comment>
<dbReference type="RefSeq" id="WP_376800336.1">
    <property type="nucleotide sequence ID" value="NZ_DBNB01000037.1"/>
</dbReference>
<dbReference type="SUPFAM" id="SSF56003">
    <property type="entry name" value="Molybdenum cofactor-binding domain"/>
    <property type="match status" value="2"/>
</dbReference>
<dbReference type="InterPro" id="IPR006311">
    <property type="entry name" value="TAT_signal"/>
</dbReference>
<dbReference type="InterPro" id="IPR000674">
    <property type="entry name" value="Ald_Oxase/Xan_DH_a/b"/>
</dbReference>
<dbReference type="InterPro" id="IPR008274">
    <property type="entry name" value="AldOxase/xan_DH_MoCoBD1"/>
</dbReference>
<evidence type="ECO:0000259" key="1">
    <source>
        <dbReference type="SMART" id="SM01008"/>
    </source>
</evidence>
<dbReference type="PANTHER" id="PTHR47495:SF2">
    <property type="entry name" value="ALDEHYDE DEHYDROGENASE"/>
    <property type="match status" value="1"/>
</dbReference>
<name>A0A1W9HZ30_9HYPH</name>
<dbReference type="Pfam" id="PF02738">
    <property type="entry name" value="MoCoBD_1"/>
    <property type="match status" value="1"/>
</dbReference>
<dbReference type="PIRSF" id="PIRSF036389">
    <property type="entry name" value="IOR_B"/>
    <property type="match status" value="1"/>
</dbReference>
<organism evidence="2 3">
    <name type="scientific">Candidatus Raskinella chloraquaticus</name>
    <dbReference type="NCBI Taxonomy" id="1951219"/>
    <lineage>
        <taxon>Bacteria</taxon>
        <taxon>Pseudomonadati</taxon>
        <taxon>Pseudomonadota</taxon>
        <taxon>Alphaproteobacteria</taxon>
        <taxon>Hyphomicrobiales</taxon>
        <taxon>Phreatobacteraceae</taxon>
        <taxon>Candidatus Raskinella</taxon>
    </lineage>
</organism>
<dbReference type="Gene3D" id="3.90.1170.50">
    <property type="entry name" value="Aldehyde oxidase/xanthine dehydrogenase, a/b hammerhead"/>
    <property type="match status" value="1"/>
</dbReference>
<dbReference type="InterPro" id="IPR052516">
    <property type="entry name" value="N-heterocyclic_Hydroxylase"/>
</dbReference>
<dbReference type="SMART" id="SM01008">
    <property type="entry name" value="Ald_Xan_dh_C"/>
    <property type="match status" value="1"/>
</dbReference>
<dbReference type="Gene3D" id="3.30.365.10">
    <property type="entry name" value="Aldehyde oxidase/xanthine dehydrogenase, molybdopterin binding domain"/>
    <property type="match status" value="4"/>
</dbReference>
<feature type="domain" description="Aldehyde oxidase/xanthine dehydrogenase a/b hammerhead" evidence="1">
    <location>
        <begin position="220"/>
        <end position="298"/>
    </location>
</feature>
<evidence type="ECO:0000313" key="3">
    <source>
        <dbReference type="Proteomes" id="UP000192872"/>
    </source>
</evidence>
<dbReference type="EMBL" id="LWDL01000012">
    <property type="protein sequence ID" value="OQW52715.1"/>
    <property type="molecule type" value="Genomic_DNA"/>
</dbReference>
<accession>A0A1W9HZ30</accession>
<dbReference type="PROSITE" id="PS51318">
    <property type="entry name" value="TAT"/>
    <property type="match status" value="1"/>
</dbReference>
<dbReference type="Pfam" id="PF20256">
    <property type="entry name" value="MoCoBD_2"/>
    <property type="match status" value="2"/>
</dbReference>
<dbReference type="InterPro" id="IPR037165">
    <property type="entry name" value="AldOxase/xan_DH_Mopterin-bd_sf"/>
</dbReference>
<dbReference type="STRING" id="1827387.A4S15_07850"/>
<dbReference type="AlphaFoldDB" id="A0A1W9HZ30"/>
<dbReference type="InterPro" id="IPR012368">
    <property type="entry name" value="OxRdtase_Mopterin-bd_su_IorB"/>
</dbReference>
<evidence type="ECO:0000313" key="2">
    <source>
        <dbReference type="EMBL" id="OQW52715.1"/>
    </source>
</evidence>
<gene>
    <name evidence="2" type="ORF">A4S15_07850</name>
</gene>
<protein>
    <submittedName>
        <fullName evidence="2">Twin-arginine translocation pathway signal protein</fullName>
    </submittedName>
</protein>
<sequence length="731" mass="77051">MLHLLTSRAAPPSRRGFLMATLGGSSGLALGFALPESLAGGRAHAEPQRTPSPFAGYLFIDRNNTVTVLSAHMDMGQGIYHGIATLVAEELGVPVADIKVEGAAGNPRLYGNVTVGGAFQLTGGSSATPSSWERYRRAGATARTMLIAAAAKSWGVAATEVTTEAGSLVHASGKRATFGEMAEAASNLTVPTEVTLKAPAEWTQIGADNTQRVAGRDKVTGAFNFTIDIRRPGMLYAVVAHPPRFGGKVKSVDATAARKVAGVVDVITIARGVAIVARNTYAAIKGREALKIDWDETRAEQRGSDELVEAYRRALAVPGTIAAKRGDVAGALARASKAIDVSFEFPYLAHAALEPLDAVVERKGDSLEIWGGHQLPDFYQAIAAQIAGLTPDRVKMNVMPTGGGFGRRAVADGDVIAEATEIAKAIGWTAPVKLLWTREDDMRGGRYRPLYVHKLRASLGPDGRISAWHHHIVGQSIAIGTAFETSLVSGGIDPTSVEGAADMPYAVPDLQVEVTNMRAGVPVLWWRSVGHTHTAYAVETAMDELAVLAGQDPVAFRLKHLANNSRERSVLEAVAAKAKWDEPLPLGRFRGVAVHKSFGTVVGMVIEITATGPANIKVERVVAAVDCGIAINPDVIRAQIEGGVGFGLGAILHSQITLTKGIVDQGNFDSYQVLRFDEMPIVEVHILPSTRSPSGIGEPGVPPVGPALANAVAAAIGKRVRMLPFDKGLSA</sequence>
<proteinExistence type="predicted"/>
<dbReference type="GO" id="GO:0016491">
    <property type="term" value="F:oxidoreductase activity"/>
    <property type="evidence" value="ECO:0007669"/>
    <property type="project" value="InterPro"/>
</dbReference>
<dbReference type="PANTHER" id="PTHR47495">
    <property type="entry name" value="ALDEHYDE DEHYDROGENASE"/>
    <property type="match status" value="1"/>
</dbReference>
<dbReference type="InterPro" id="IPR046867">
    <property type="entry name" value="AldOxase/xan_DH_MoCoBD2"/>
</dbReference>